<dbReference type="Proteomes" id="UP000190776">
    <property type="component" value="Unassembled WGS sequence"/>
</dbReference>
<keyword evidence="1" id="KW-0479">Metal-binding</keyword>
<dbReference type="InterPro" id="IPR001841">
    <property type="entry name" value="Znf_RING"/>
</dbReference>
<evidence type="ECO:0000256" key="3">
    <source>
        <dbReference type="ARBA" id="ARBA00022833"/>
    </source>
</evidence>
<feature type="region of interest" description="Disordered" evidence="5">
    <location>
        <begin position="671"/>
        <end position="709"/>
    </location>
</feature>
<dbReference type="Gene3D" id="3.30.40.10">
    <property type="entry name" value="Zinc/RING finger domain, C3HC4 (zinc finger)"/>
    <property type="match status" value="1"/>
</dbReference>
<dbReference type="OrthoDB" id="411372at2759"/>
<feature type="compositionally biased region" description="Low complexity" evidence="5">
    <location>
        <begin position="159"/>
        <end position="169"/>
    </location>
</feature>
<dbReference type="STRING" id="420778.A0A1S8B7X8"/>
<evidence type="ECO:0000256" key="5">
    <source>
        <dbReference type="SAM" id="MobiDB-lite"/>
    </source>
</evidence>
<dbReference type="CDD" id="cd16464">
    <property type="entry name" value="RING-H2_Pirh2-like"/>
    <property type="match status" value="1"/>
</dbReference>
<keyword evidence="2 4" id="KW-0863">Zinc-finger</keyword>
<dbReference type="GO" id="GO:0005634">
    <property type="term" value="C:nucleus"/>
    <property type="evidence" value="ECO:0007669"/>
    <property type="project" value="TreeGrafter"/>
</dbReference>
<proteinExistence type="predicted"/>
<name>A0A1S8B7X8_9PEZI</name>
<comment type="caution">
    <text evidence="9">The sequence shown here is derived from an EMBL/GenBank/DDBJ whole genome shotgun (WGS) entry which is preliminary data.</text>
</comment>
<feature type="compositionally biased region" description="Basic and acidic residues" evidence="5">
    <location>
        <begin position="192"/>
        <end position="201"/>
    </location>
</feature>
<feature type="compositionally biased region" description="Acidic residues" evidence="5">
    <location>
        <begin position="755"/>
        <end position="801"/>
    </location>
</feature>
<dbReference type="GO" id="GO:0006511">
    <property type="term" value="P:ubiquitin-dependent protein catabolic process"/>
    <property type="evidence" value="ECO:0007669"/>
    <property type="project" value="TreeGrafter"/>
</dbReference>
<dbReference type="EMBL" id="MSZU01000111">
    <property type="protein sequence ID" value="OMP83682.1"/>
    <property type="molecule type" value="Genomic_DNA"/>
</dbReference>
<dbReference type="FunFam" id="3.30.40.10:FF:000208">
    <property type="entry name" value="Zinc finger protein-related isoform 1"/>
    <property type="match status" value="1"/>
</dbReference>
<evidence type="ECO:0000256" key="2">
    <source>
        <dbReference type="ARBA" id="ARBA00022771"/>
    </source>
</evidence>
<organism evidence="9 10">
    <name type="scientific">Diplodia seriata</name>
    <dbReference type="NCBI Taxonomy" id="420778"/>
    <lineage>
        <taxon>Eukaryota</taxon>
        <taxon>Fungi</taxon>
        <taxon>Dikarya</taxon>
        <taxon>Ascomycota</taxon>
        <taxon>Pezizomycotina</taxon>
        <taxon>Dothideomycetes</taxon>
        <taxon>Dothideomycetes incertae sedis</taxon>
        <taxon>Botryosphaeriales</taxon>
        <taxon>Botryosphaeriaceae</taxon>
        <taxon>Diplodia</taxon>
    </lineage>
</organism>
<dbReference type="SMART" id="SM00184">
    <property type="entry name" value="RING"/>
    <property type="match status" value="1"/>
</dbReference>
<feature type="domain" description="RING-type" evidence="6">
    <location>
        <begin position="556"/>
        <end position="598"/>
    </location>
</feature>
<dbReference type="PROSITE" id="PS50089">
    <property type="entry name" value="ZF_RING_2"/>
    <property type="match status" value="1"/>
</dbReference>
<dbReference type="PROSITE" id="PS51270">
    <property type="entry name" value="ZF_CTCHY"/>
    <property type="match status" value="1"/>
</dbReference>
<dbReference type="GO" id="GO:0016567">
    <property type="term" value="P:protein ubiquitination"/>
    <property type="evidence" value="ECO:0007669"/>
    <property type="project" value="TreeGrafter"/>
</dbReference>
<feature type="compositionally biased region" description="Low complexity" evidence="5">
    <location>
        <begin position="215"/>
        <end position="230"/>
    </location>
</feature>
<feature type="compositionally biased region" description="Polar residues" evidence="5">
    <location>
        <begin position="264"/>
        <end position="273"/>
    </location>
</feature>
<dbReference type="SUPFAM" id="SSF57850">
    <property type="entry name" value="RING/U-box"/>
    <property type="match status" value="1"/>
</dbReference>
<dbReference type="SUPFAM" id="SSF161219">
    <property type="entry name" value="CHY zinc finger-like"/>
    <property type="match status" value="1"/>
</dbReference>
<dbReference type="InterPro" id="IPR037275">
    <property type="entry name" value="Znf_CTCHY_sf"/>
</dbReference>
<feature type="domain" description="CHY-type" evidence="7">
    <location>
        <begin position="420"/>
        <end position="487"/>
    </location>
</feature>
<evidence type="ECO:0000259" key="8">
    <source>
        <dbReference type="PROSITE" id="PS51270"/>
    </source>
</evidence>
<feature type="compositionally biased region" description="Polar residues" evidence="5">
    <location>
        <begin position="178"/>
        <end position="189"/>
    </location>
</feature>
<dbReference type="InterPro" id="IPR037274">
    <property type="entry name" value="Znf_CHY_sf"/>
</dbReference>
<dbReference type="GO" id="GO:0008270">
    <property type="term" value="F:zinc ion binding"/>
    <property type="evidence" value="ECO:0007669"/>
    <property type="project" value="UniProtKB-KW"/>
</dbReference>
<feature type="region of interest" description="Disordered" evidence="5">
    <location>
        <begin position="1"/>
        <end position="23"/>
    </location>
</feature>
<dbReference type="Gene3D" id="2.20.28.10">
    <property type="match status" value="1"/>
</dbReference>
<evidence type="ECO:0000259" key="6">
    <source>
        <dbReference type="PROSITE" id="PS50089"/>
    </source>
</evidence>
<dbReference type="Pfam" id="PF14599">
    <property type="entry name" value="zinc_ribbon_6"/>
    <property type="match status" value="1"/>
</dbReference>
<dbReference type="PANTHER" id="PTHR21319">
    <property type="entry name" value="RING FINGER AND CHY ZINC FINGER DOMAIN-CONTAINING PROTEIN 1"/>
    <property type="match status" value="1"/>
</dbReference>
<evidence type="ECO:0000313" key="10">
    <source>
        <dbReference type="Proteomes" id="UP000190776"/>
    </source>
</evidence>
<dbReference type="InterPro" id="IPR039512">
    <property type="entry name" value="RCHY1_zinc-ribbon"/>
</dbReference>
<feature type="region of interest" description="Disordered" evidence="5">
    <location>
        <begin position="100"/>
        <end position="284"/>
    </location>
</feature>
<dbReference type="AlphaFoldDB" id="A0A1S8B7X8"/>
<evidence type="ECO:0000313" key="9">
    <source>
        <dbReference type="EMBL" id="OMP83682.1"/>
    </source>
</evidence>
<dbReference type="InterPro" id="IPR017921">
    <property type="entry name" value="Znf_CTCHY"/>
</dbReference>
<keyword evidence="3" id="KW-0862">Zinc</keyword>
<evidence type="ECO:0000256" key="4">
    <source>
        <dbReference type="PROSITE-ProRule" id="PRU00601"/>
    </source>
</evidence>
<reference evidence="9 10" key="1">
    <citation type="submission" date="2017-01" db="EMBL/GenBank/DDBJ databases">
        <title>Draft genome sequence of Diplodia seriata F98.1, a fungal species involved in grapevine trunk diseases.</title>
        <authorList>
            <person name="Robert-Siegwald G."/>
            <person name="Vallet J."/>
            <person name="Abou-Mansour E."/>
            <person name="Xu J."/>
            <person name="Rey P."/>
            <person name="Bertsch C."/>
            <person name="Rego C."/>
            <person name="Larignon P."/>
            <person name="Fontaine F."/>
            <person name="Lebrun M.-H."/>
        </authorList>
    </citation>
    <scope>NUCLEOTIDE SEQUENCE [LARGE SCALE GENOMIC DNA]</scope>
    <source>
        <strain evidence="9 10">F98.1</strain>
    </source>
</reference>
<feature type="region of interest" description="Disordered" evidence="5">
    <location>
        <begin position="751"/>
        <end position="809"/>
    </location>
</feature>
<gene>
    <name evidence="9" type="ORF">BK809_0005063</name>
</gene>
<dbReference type="PANTHER" id="PTHR21319:SF0">
    <property type="entry name" value="AND RING FINGER DOMAIN PROTEIN, PUTATIVE (AFU_ORTHOLOGUE AFUA_1G08900)-RELATED"/>
    <property type="match status" value="1"/>
</dbReference>
<dbReference type="PROSITE" id="PS51266">
    <property type="entry name" value="ZF_CHY"/>
    <property type="match status" value="1"/>
</dbReference>
<dbReference type="InterPro" id="IPR013083">
    <property type="entry name" value="Znf_RING/FYVE/PHD"/>
</dbReference>
<feature type="region of interest" description="Disordered" evidence="5">
    <location>
        <begin position="337"/>
        <end position="370"/>
    </location>
</feature>
<dbReference type="Pfam" id="PF13639">
    <property type="entry name" value="zf-RING_2"/>
    <property type="match status" value="1"/>
</dbReference>
<feature type="domain" description="CTCHY-type" evidence="8">
    <location>
        <begin position="489"/>
        <end position="555"/>
    </location>
</feature>
<sequence length="809" mass="88960">MGRGAATNGSRQGPPERKQAAAPPAKCVDLRLLGVVLVAGGVSRWRASAAFPRTAPPSVPSFQPAACLADLVRALRLLMTNLISSFLIEPVVRHARRFSEATASQWPGSHGESTAIPDESRRPSRVGGSYPSPRKPAPRRETTSLSVGDGSAQDSTPLPVAGAPACAQAAPPPPATALSQPSDFATGQTPEPAHESPEDPPRSTAAAGHARLTQLPASTTAPSSRTASLPLEDERSSNPAHGVPAAFRPVAAESPDAARPPWGSSATTITQTGRDPAPAMSYPPAGVASAEVKMSESLPADDGMRLLRLRIHEIRKLGVSSDEKARRMHSLMTEGYHARHGHAARPPSPSSIMSHERPYTPSSTRSDMHVSSPNSVYSLYDGDNPWNLTLEDLKPTFYPEDETEHGVDVHARMDEDEAEDDGPTYGCKHYKRNVKIQCFDCSRWYTCRHCHDEQEDHHLNRQKTRTMLCMLCATPQPAAEFCRSCQVRSAWYYCDICKLWDNDSSKSIYHCADCGICRRGEGLGKDFIHCKKCNVCISIKFAEDHRCIERATDADCPICKDYMFTSSTDVVSMKCGHYMHRNCYDAYMQTDYKCPMCKKSAVNMELQWRKVRDAVDSQPMPAQFADTKVVVHCNDCSVKSTAQYHWLGNQCAHCESFNTNELRLLSRNEPERDLGATDPATAPSSPRPCLSPPTNTIERRTSGSYFLLAEREEREARERVAAMRPSSADGSSFSPFEMLQRVRSLSPVRRLLGASDDEMDDADDDDDDDDDGEEDSDDSMDEDEEDEDEELEDADGDDILDGIDLIGHR</sequence>
<feature type="region of interest" description="Disordered" evidence="5">
    <location>
        <begin position="716"/>
        <end position="735"/>
    </location>
</feature>
<accession>A0A1S8B7X8</accession>
<protein>
    <submittedName>
        <fullName evidence="9">Putative RING finger protein</fullName>
    </submittedName>
</protein>
<dbReference type="Pfam" id="PF05495">
    <property type="entry name" value="zf-CHY"/>
    <property type="match status" value="1"/>
</dbReference>
<dbReference type="SUPFAM" id="SSF161245">
    <property type="entry name" value="Zinc hairpin stack"/>
    <property type="match status" value="1"/>
</dbReference>
<evidence type="ECO:0000256" key="1">
    <source>
        <dbReference type="ARBA" id="ARBA00022723"/>
    </source>
</evidence>
<feature type="compositionally biased region" description="Polar residues" evidence="5">
    <location>
        <begin position="360"/>
        <end position="370"/>
    </location>
</feature>
<evidence type="ECO:0000259" key="7">
    <source>
        <dbReference type="PROSITE" id="PS51266"/>
    </source>
</evidence>
<dbReference type="InterPro" id="IPR008913">
    <property type="entry name" value="Znf_CHY"/>
</dbReference>
<dbReference type="GO" id="GO:0061630">
    <property type="term" value="F:ubiquitin protein ligase activity"/>
    <property type="evidence" value="ECO:0007669"/>
    <property type="project" value="TreeGrafter"/>
</dbReference>